<evidence type="ECO:0000313" key="2">
    <source>
        <dbReference type="WBParaSite" id="Pan_g22159.t1"/>
    </source>
</evidence>
<accession>A0A7E4VKC8</accession>
<reference evidence="1" key="1">
    <citation type="journal article" date="2013" name="Genetics">
        <title>The draft genome and transcriptome of Panagrellus redivivus are shaped by the harsh demands of a free-living lifestyle.</title>
        <authorList>
            <person name="Srinivasan J."/>
            <person name="Dillman A.R."/>
            <person name="Macchietto M.G."/>
            <person name="Heikkinen L."/>
            <person name="Lakso M."/>
            <person name="Fracchia K.M."/>
            <person name="Antoshechkin I."/>
            <person name="Mortazavi A."/>
            <person name="Wong G."/>
            <person name="Sternberg P.W."/>
        </authorList>
    </citation>
    <scope>NUCLEOTIDE SEQUENCE [LARGE SCALE GENOMIC DNA]</scope>
    <source>
        <strain evidence="1">MT8872</strain>
    </source>
</reference>
<evidence type="ECO:0000313" key="1">
    <source>
        <dbReference type="Proteomes" id="UP000492821"/>
    </source>
</evidence>
<organism evidence="1 2">
    <name type="scientific">Panagrellus redivivus</name>
    <name type="common">Microworm</name>
    <dbReference type="NCBI Taxonomy" id="6233"/>
    <lineage>
        <taxon>Eukaryota</taxon>
        <taxon>Metazoa</taxon>
        <taxon>Ecdysozoa</taxon>
        <taxon>Nematoda</taxon>
        <taxon>Chromadorea</taxon>
        <taxon>Rhabditida</taxon>
        <taxon>Tylenchina</taxon>
        <taxon>Panagrolaimomorpha</taxon>
        <taxon>Panagrolaimoidea</taxon>
        <taxon>Panagrolaimidae</taxon>
        <taxon>Panagrellus</taxon>
    </lineage>
</organism>
<dbReference type="WBParaSite" id="Pan_g22159.t1">
    <property type="protein sequence ID" value="Pan_g22159.t1"/>
    <property type="gene ID" value="Pan_g22159"/>
</dbReference>
<dbReference type="AlphaFoldDB" id="A0A7E4VKC8"/>
<dbReference type="Proteomes" id="UP000492821">
    <property type="component" value="Unassembled WGS sequence"/>
</dbReference>
<proteinExistence type="predicted"/>
<reference evidence="2" key="2">
    <citation type="submission" date="2020-10" db="UniProtKB">
        <authorList>
            <consortium name="WormBaseParasite"/>
        </authorList>
    </citation>
    <scope>IDENTIFICATION</scope>
</reference>
<name>A0A7E4VKC8_PANRE</name>
<keyword evidence="1" id="KW-1185">Reference proteome</keyword>
<sequence length="156" mass="15443">MTLILRKVAKHTIISALTSSSLAGYRNNINNHLIVYATTNGTADAAAITAAASVVSSGKYSIAAVAYSADGSNTASLTSLVGGKAGCVITANDSNGLTTTAANALVTLIWNAANNTASLTSLVGGKAGCVITANDANGLTTTAANALVTLIWNAAK</sequence>
<protein>
    <submittedName>
        <fullName evidence="2">VWFA domain-containing protein</fullName>
    </submittedName>
</protein>